<comment type="caution">
    <text evidence="3">The sequence shown here is derived from an EMBL/GenBank/DDBJ whole genome shotgun (WGS) entry which is preliminary data.</text>
</comment>
<evidence type="ECO:0000256" key="1">
    <source>
        <dbReference type="SAM" id="MobiDB-lite"/>
    </source>
</evidence>
<keyword evidence="2" id="KW-0472">Membrane</keyword>
<sequence length="294" mass="32883">MKGFMDISGARKIYNDRAQHEEVVFEEYTIAKATRKWSLPPSKLLTPVVSPGDARFLVRNRISNEKGGRLDLLPEARSVWYELLCVKNSFDNAPAVRIESITTRFEGSVNKHELLRFTLPEQFADQNVIQNKTITLSGDGRVVERIAFVPEDKDDTLFNTVSSGFPIRLGHPSVSHIRHIKAETSSSASLARSVFKSSTSNQSVTMKYFSVTFVLVLLVVVVANVSAAPTPGWGFLKDITEEKNTEERKDTQENKTDCSKIHGYNFRNEQCAGSGQRHQRGARRRRPAGAKALG</sequence>
<name>A0A4C1TWR5_EUMVA</name>
<gene>
    <name evidence="3" type="ORF">EVAR_93862_1</name>
</gene>
<feature type="transmembrane region" description="Helical" evidence="2">
    <location>
        <begin position="208"/>
        <end position="227"/>
    </location>
</feature>
<organism evidence="3 4">
    <name type="scientific">Eumeta variegata</name>
    <name type="common">Bagworm moth</name>
    <name type="synonym">Eumeta japonica</name>
    <dbReference type="NCBI Taxonomy" id="151549"/>
    <lineage>
        <taxon>Eukaryota</taxon>
        <taxon>Metazoa</taxon>
        <taxon>Ecdysozoa</taxon>
        <taxon>Arthropoda</taxon>
        <taxon>Hexapoda</taxon>
        <taxon>Insecta</taxon>
        <taxon>Pterygota</taxon>
        <taxon>Neoptera</taxon>
        <taxon>Endopterygota</taxon>
        <taxon>Lepidoptera</taxon>
        <taxon>Glossata</taxon>
        <taxon>Ditrysia</taxon>
        <taxon>Tineoidea</taxon>
        <taxon>Psychidae</taxon>
        <taxon>Oiketicinae</taxon>
        <taxon>Eumeta</taxon>
    </lineage>
</organism>
<dbReference type="AlphaFoldDB" id="A0A4C1TWR5"/>
<evidence type="ECO:0000256" key="2">
    <source>
        <dbReference type="SAM" id="Phobius"/>
    </source>
</evidence>
<dbReference type="EMBL" id="BGZK01000097">
    <property type="protein sequence ID" value="GBP18457.1"/>
    <property type="molecule type" value="Genomic_DNA"/>
</dbReference>
<keyword evidence="4" id="KW-1185">Reference proteome</keyword>
<reference evidence="3 4" key="1">
    <citation type="journal article" date="2019" name="Commun. Biol.">
        <title>The bagworm genome reveals a unique fibroin gene that provides high tensile strength.</title>
        <authorList>
            <person name="Kono N."/>
            <person name="Nakamura H."/>
            <person name="Ohtoshi R."/>
            <person name="Tomita M."/>
            <person name="Numata K."/>
            <person name="Arakawa K."/>
        </authorList>
    </citation>
    <scope>NUCLEOTIDE SEQUENCE [LARGE SCALE GENOMIC DNA]</scope>
</reference>
<evidence type="ECO:0000313" key="4">
    <source>
        <dbReference type="Proteomes" id="UP000299102"/>
    </source>
</evidence>
<proteinExistence type="predicted"/>
<evidence type="ECO:0000313" key="3">
    <source>
        <dbReference type="EMBL" id="GBP18457.1"/>
    </source>
</evidence>
<protein>
    <submittedName>
        <fullName evidence="3">Uncharacterized protein</fullName>
    </submittedName>
</protein>
<keyword evidence="2" id="KW-1133">Transmembrane helix</keyword>
<feature type="region of interest" description="Disordered" evidence="1">
    <location>
        <begin position="269"/>
        <end position="294"/>
    </location>
</feature>
<accession>A0A4C1TWR5</accession>
<feature type="compositionally biased region" description="Basic residues" evidence="1">
    <location>
        <begin position="277"/>
        <end position="288"/>
    </location>
</feature>
<keyword evidence="2" id="KW-0812">Transmembrane</keyword>
<dbReference type="Proteomes" id="UP000299102">
    <property type="component" value="Unassembled WGS sequence"/>
</dbReference>